<dbReference type="GeneID" id="24876267"/>
<keyword evidence="3" id="KW-0808">Transferase</keyword>
<dbReference type="SUPFAM" id="SSF53756">
    <property type="entry name" value="UDP-Glycosyltransferase/glycogen phosphorylase"/>
    <property type="match status" value="1"/>
</dbReference>
<organism evidence="3 4">
    <name type="scientific">Methanosarcina mazei LYC</name>
    <dbReference type="NCBI Taxonomy" id="1434114"/>
    <lineage>
        <taxon>Archaea</taxon>
        <taxon>Methanobacteriati</taxon>
        <taxon>Methanobacteriota</taxon>
        <taxon>Stenosarchaea group</taxon>
        <taxon>Methanomicrobia</taxon>
        <taxon>Methanosarcinales</taxon>
        <taxon>Methanosarcinaceae</taxon>
        <taxon>Methanosarcina</taxon>
    </lineage>
</organism>
<dbReference type="PANTHER" id="PTHR45947:SF15">
    <property type="entry name" value="TEICHURONIC ACID BIOSYNTHESIS GLYCOSYLTRANSFERASE TUAC-RELATED"/>
    <property type="match status" value="1"/>
</dbReference>
<accession>A0A0E3RN15</accession>
<dbReference type="PATRIC" id="fig|1434114.4.peg.152"/>
<feature type="domain" description="Glycosyltransferase subfamily 4-like N-terminal" evidence="2">
    <location>
        <begin position="101"/>
        <end position="194"/>
    </location>
</feature>
<evidence type="ECO:0000259" key="2">
    <source>
        <dbReference type="Pfam" id="PF13439"/>
    </source>
</evidence>
<dbReference type="HOGENOM" id="CLU_009583_2_4_2"/>
<dbReference type="Proteomes" id="UP000033063">
    <property type="component" value="Chromosome"/>
</dbReference>
<reference evidence="3 4" key="1">
    <citation type="submission" date="2014-07" db="EMBL/GenBank/DDBJ databases">
        <title>Methanogenic archaea and the global carbon cycle.</title>
        <authorList>
            <person name="Henriksen J.R."/>
            <person name="Luke J."/>
            <person name="Reinhart S."/>
            <person name="Benedict M.N."/>
            <person name="Youngblut N.D."/>
            <person name="Metcalf M.E."/>
            <person name="Whitaker R.J."/>
            <person name="Metcalf W.W."/>
        </authorList>
    </citation>
    <scope>NUCLEOTIDE SEQUENCE [LARGE SCALE GENOMIC DNA]</scope>
    <source>
        <strain evidence="3 4">LYC</strain>
    </source>
</reference>
<evidence type="ECO:0000259" key="1">
    <source>
        <dbReference type="Pfam" id="PF00534"/>
    </source>
</evidence>
<feature type="domain" description="Glycosyl transferase family 1" evidence="1">
    <location>
        <begin position="208"/>
        <end position="372"/>
    </location>
</feature>
<name>A0A0E3RN15_METMZ</name>
<protein>
    <submittedName>
        <fullName evidence="3">Glycosyl transferase, group 1</fullName>
    </submittedName>
</protein>
<dbReference type="Pfam" id="PF00534">
    <property type="entry name" value="Glycos_transf_1"/>
    <property type="match status" value="1"/>
</dbReference>
<dbReference type="InterPro" id="IPR001296">
    <property type="entry name" value="Glyco_trans_1"/>
</dbReference>
<sequence>MEKKNLLVIGESYNTFQKDSTDILANYFNNVFMFVKYNPITEISRYISIPSLDPFSLKSKIDLTNKPSNLNVISTPIFYASLDSQYKKIGEKLYDRVDKIIIKKNINFDMIHSHFTWPCGYVGMKLKEKYNVPFIVTAHGYDIYLLPFKDKDWTEKIRSVLNSADCIITVSKRNLECIKKLNVNTNVRVLPNGFKSDLFYMRNSIECRNTLNLPLDRKIILSIGNLSEIKGHKYLIETMQEISKHRKDILCIIVGAGPLDKNLRKQIIAAKLQNYVKLVGGKPHTEIPFWISACDLFVLPSLNEGNPTVLVECLGCGKPFIGTKVGGIPEIITSDDYGYLVEPSNAHDLTKSIEMALNKNWDEEKIVNYAEQYRWENITKQIQHIYCQLLPDEGVVTEQHMYISDLAL</sequence>
<proteinExistence type="predicted"/>
<dbReference type="EMBL" id="CP009513">
    <property type="protein sequence ID" value="AKB66674.1"/>
    <property type="molecule type" value="Genomic_DNA"/>
</dbReference>
<gene>
    <name evidence="3" type="ORF">MSMAL_0131</name>
</gene>
<dbReference type="PANTHER" id="PTHR45947">
    <property type="entry name" value="SULFOQUINOVOSYL TRANSFERASE SQD2"/>
    <property type="match status" value="1"/>
</dbReference>
<dbReference type="InterPro" id="IPR028098">
    <property type="entry name" value="Glyco_trans_4-like_N"/>
</dbReference>
<dbReference type="RefSeq" id="WP_048039599.1">
    <property type="nucleotide sequence ID" value="NZ_CP009513.1"/>
</dbReference>
<dbReference type="AlphaFoldDB" id="A0A0E3RN15"/>
<dbReference type="GO" id="GO:0016757">
    <property type="term" value="F:glycosyltransferase activity"/>
    <property type="evidence" value="ECO:0007669"/>
    <property type="project" value="InterPro"/>
</dbReference>
<evidence type="ECO:0000313" key="4">
    <source>
        <dbReference type="Proteomes" id="UP000033063"/>
    </source>
</evidence>
<dbReference type="InterPro" id="IPR050194">
    <property type="entry name" value="Glycosyltransferase_grp1"/>
</dbReference>
<dbReference type="Pfam" id="PF13439">
    <property type="entry name" value="Glyco_transf_4"/>
    <property type="match status" value="1"/>
</dbReference>
<evidence type="ECO:0000313" key="3">
    <source>
        <dbReference type="EMBL" id="AKB66674.1"/>
    </source>
</evidence>
<dbReference type="Gene3D" id="3.40.50.2000">
    <property type="entry name" value="Glycogen Phosphorylase B"/>
    <property type="match status" value="2"/>
</dbReference>